<keyword evidence="5 12" id="KW-0812">Transmembrane</keyword>
<evidence type="ECO:0000256" key="5">
    <source>
        <dbReference type="ARBA" id="ARBA00022692"/>
    </source>
</evidence>
<evidence type="ECO:0000259" key="13">
    <source>
        <dbReference type="Pfam" id="PF02163"/>
    </source>
</evidence>
<dbReference type="OrthoDB" id="9781963at2"/>
<gene>
    <name evidence="14" type="ORF">DL897_12655</name>
</gene>
<keyword evidence="6" id="KW-0479">Metal-binding</keyword>
<dbReference type="CDD" id="cd06160">
    <property type="entry name" value="S2P-M50_like_2"/>
    <property type="match status" value="1"/>
</dbReference>
<dbReference type="GO" id="GO:0006508">
    <property type="term" value="P:proteolysis"/>
    <property type="evidence" value="ECO:0007669"/>
    <property type="project" value="UniProtKB-KW"/>
</dbReference>
<dbReference type="PANTHER" id="PTHR39188:SF3">
    <property type="entry name" value="STAGE IV SPORULATION PROTEIN FB"/>
    <property type="match status" value="1"/>
</dbReference>
<comment type="caution">
    <text evidence="14">The sequence shown here is derived from an EMBL/GenBank/DDBJ whole genome shotgun (WGS) entry which is preliminary data.</text>
</comment>
<sequence length="352" mass="39430">MGIGVFLLSVGGKLKSLLPLLKFGKFGGTIISLAISVWAYAVFYPFEVAIGLVVMILIHEMGHVWAAKQKGLPVTAPAFIPFMGALILLKRQPQDAVTEAYIAYGGPLLGTVGALISYGLGFATGNEVFFVIAMIGFFLNLFNLIPVHPLDGGRIVVAITRWLWIVGLVVGLALIIYLQSLLLLVIYALFVWEIWATFRKRKQGIKPRTIAQGLAVPAEIFHENGVWIPGESHRRALFFRQYCDLESKNLYVDIEFPGVGLIGRLENFEGQIERVELIHTSRLEQDPSFVKMIVEMTYFVSSEAVRQKEKRYYQIPLKSRIQFSIAYVGLIALLVYMMIVTFPYIDQLPGIK</sequence>
<keyword evidence="7" id="KW-0378">Hydrolase</keyword>
<evidence type="ECO:0000256" key="12">
    <source>
        <dbReference type="SAM" id="Phobius"/>
    </source>
</evidence>
<reference evidence="14 15" key="2">
    <citation type="submission" date="2018-06" db="EMBL/GenBank/DDBJ databases">
        <authorList>
            <person name="Zhirakovskaya E."/>
        </authorList>
    </citation>
    <scope>NUCLEOTIDE SEQUENCE [LARGE SCALE GENOMIC DNA]</scope>
    <source>
        <strain evidence="14 15">FBKL4.011</strain>
    </source>
</reference>
<evidence type="ECO:0000313" key="15">
    <source>
        <dbReference type="Proteomes" id="UP000251213"/>
    </source>
</evidence>
<comment type="cofactor">
    <cofactor evidence="1">
        <name>Zn(2+)</name>
        <dbReference type="ChEBI" id="CHEBI:29105"/>
    </cofactor>
</comment>
<feature type="domain" description="Peptidase M50" evidence="13">
    <location>
        <begin position="49"/>
        <end position="122"/>
    </location>
</feature>
<keyword evidence="11 12" id="KW-0472">Membrane</keyword>
<keyword evidence="9 12" id="KW-1133">Transmembrane helix</keyword>
<evidence type="ECO:0000256" key="3">
    <source>
        <dbReference type="ARBA" id="ARBA00007931"/>
    </source>
</evidence>
<evidence type="ECO:0000256" key="2">
    <source>
        <dbReference type="ARBA" id="ARBA00004141"/>
    </source>
</evidence>
<evidence type="ECO:0000313" key="14">
    <source>
        <dbReference type="EMBL" id="RAL23304.1"/>
    </source>
</evidence>
<protein>
    <submittedName>
        <fullName evidence="14">Site-2 protease family protein</fullName>
    </submittedName>
</protein>
<dbReference type="GO" id="GO:0016020">
    <property type="term" value="C:membrane"/>
    <property type="evidence" value="ECO:0007669"/>
    <property type="project" value="UniProtKB-SubCell"/>
</dbReference>
<keyword evidence="4 14" id="KW-0645">Protease</keyword>
<feature type="transmembrane region" description="Helical" evidence="12">
    <location>
        <begin position="26"/>
        <end position="59"/>
    </location>
</feature>
<evidence type="ECO:0000256" key="9">
    <source>
        <dbReference type="ARBA" id="ARBA00022989"/>
    </source>
</evidence>
<keyword evidence="10" id="KW-0482">Metalloprotease</keyword>
<dbReference type="Proteomes" id="UP000251213">
    <property type="component" value="Unassembled WGS sequence"/>
</dbReference>
<reference evidence="14 15" key="1">
    <citation type="submission" date="2018-06" db="EMBL/GenBank/DDBJ databases">
        <title>Thermoflavimicrobium daqus sp. nov., a thermophilic microbe isolated from Moutai-flavour Daqu.</title>
        <authorList>
            <person name="Wang X."/>
            <person name="Zhou H."/>
        </authorList>
    </citation>
    <scope>NUCLEOTIDE SEQUENCE [LARGE SCALE GENOMIC DNA]</scope>
    <source>
        <strain evidence="14 15">FBKL4.011</strain>
    </source>
</reference>
<comment type="similarity">
    <text evidence="3">Belongs to the peptidase M50B family.</text>
</comment>
<keyword evidence="15" id="KW-1185">Reference proteome</keyword>
<evidence type="ECO:0000256" key="8">
    <source>
        <dbReference type="ARBA" id="ARBA00022833"/>
    </source>
</evidence>
<dbReference type="AlphaFoldDB" id="A0A364K3C2"/>
<feature type="transmembrane region" description="Helical" evidence="12">
    <location>
        <begin position="162"/>
        <end position="192"/>
    </location>
</feature>
<dbReference type="GO" id="GO:0046872">
    <property type="term" value="F:metal ion binding"/>
    <property type="evidence" value="ECO:0007669"/>
    <property type="project" value="UniProtKB-KW"/>
</dbReference>
<accession>A0A364K3C2</accession>
<evidence type="ECO:0000256" key="7">
    <source>
        <dbReference type="ARBA" id="ARBA00022801"/>
    </source>
</evidence>
<evidence type="ECO:0000256" key="6">
    <source>
        <dbReference type="ARBA" id="ARBA00022723"/>
    </source>
</evidence>
<feature type="domain" description="Peptidase M50" evidence="13">
    <location>
        <begin position="127"/>
        <end position="162"/>
    </location>
</feature>
<feature type="transmembrane region" description="Helical" evidence="12">
    <location>
        <begin position="128"/>
        <end position="150"/>
    </location>
</feature>
<dbReference type="PANTHER" id="PTHR39188">
    <property type="entry name" value="MEMBRANE-ASSOCIATED ZINC METALLOPROTEASE M50B"/>
    <property type="match status" value="1"/>
</dbReference>
<evidence type="ECO:0000256" key="1">
    <source>
        <dbReference type="ARBA" id="ARBA00001947"/>
    </source>
</evidence>
<feature type="transmembrane region" description="Helical" evidence="12">
    <location>
        <begin position="101"/>
        <end position="121"/>
    </location>
</feature>
<feature type="transmembrane region" description="Helical" evidence="12">
    <location>
        <begin position="325"/>
        <end position="345"/>
    </location>
</feature>
<dbReference type="Pfam" id="PF02163">
    <property type="entry name" value="Peptidase_M50"/>
    <property type="match status" value="2"/>
</dbReference>
<evidence type="ECO:0000256" key="10">
    <source>
        <dbReference type="ARBA" id="ARBA00023049"/>
    </source>
</evidence>
<evidence type="ECO:0000256" key="4">
    <source>
        <dbReference type="ARBA" id="ARBA00022670"/>
    </source>
</evidence>
<keyword evidence="8" id="KW-0862">Zinc</keyword>
<evidence type="ECO:0000256" key="11">
    <source>
        <dbReference type="ARBA" id="ARBA00023136"/>
    </source>
</evidence>
<dbReference type="EMBL" id="QJKK01000007">
    <property type="protein sequence ID" value="RAL23304.1"/>
    <property type="molecule type" value="Genomic_DNA"/>
</dbReference>
<dbReference type="InterPro" id="IPR008915">
    <property type="entry name" value="Peptidase_M50"/>
</dbReference>
<feature type="transmembrane region" description="Helical" evidence="12">
    <location>
        <begin position="71"/>
        <end position="89"/>
    </location>
</feature>
<comment type="subcellular location">
    <subcellularLocation>
        <location evidence="2">Membrane</location>
        <topology evidence="2">Multi-pass membrane protein</topology>
    </subcellularLocation>
</comment>
<name>A0A364K3C2_9BACL</name>
<proteinExistence type="inferred from homology"/>
<organism evidence="14 15">
    <name type="scientific">Thermoflavimicrobium daqui</name>
    <dbReference type="NCBI Taxonomy" id="2137476"/>
    <lineage>
        <taxon>Bacteria</taxon>
        <taxon>Bacillati</taxon>
        <taxon>Bacillota</taxon>
        <taxon>Bacilli</taxon>
        <taxon>Bacillales</taxon>
        <taxon>Thermoactinomycetaceae</taxon>
        <taxon>Thermoflavimicrobium</taxon>
    </lineage>
</organism>
<dbReference type="GO" id="GO:0008237">
    <property type="term" value="F:metallopeptidase activity"/>
    <property type="evidence" value="ECO:0007669"/>
    <property type="project" value="UniProtKB-KW"/>
</dbReference>